<evidence type="ECO:0000313" key="4">
    <source>
        <dbReference type="Proteomes" id="UP001603857"/>
    </source>
</evidence>
<evidence type="ECO:0000313" key="3">
    <source>
        <dbReference type="EMBL" id="KAL2347533.1"/>
    </source>
</evidence>
<gene>
    <name evidence="3" type="ORF">Fmac_001533</name>
</gene>
<evidence type="ECO:0000256" key="1">
    <source>
        <dbReference type="SAM" id="MobiDB-lite"/>
    </source>
</evidence>
<feature type="transmembrane region" description="Helical" evidence="2">
    <location>
        <begin position="77"/>
        <end position="96"/>
    </location>
</feature>
<dbReference type="AlphaFoldDB" id="A0ABD1NHD7"/>
<dbReference type="InterPro" id="IPR003835">
    <property type="entry name" value="Glyco_trans_19"/>
</dbReference>
<keyword evidence="2" id="KW-0472">Membrane</keyword>
<feature type="region of interest" description="Disordered" evidence="1">
    <location>
        <begin position="1"/>
        <end position="37"/>
    </location>
</feature>
<dbReference type="Proteomes" id="UP001603857">
    <property type="component" value="Unassembled WGS sequence"/>
</dbReference>
<dbReference type="EMBL" id="JBGMDY010000001">
    <property type="protein sequence ID" value="KAL2347533.1"/>
    <property type="molecule type" value="Genomic_DNA"/>
</dbReference>
<sequence>MATENDPSKDGIKLLSIKNTTHNKRGDEKKEEEEGGAKMAREGLQSLFPIEDISVMGLWELLSHLYRIRRKLVDCRVRASSSSFVVFLIIVFVFFVDVPIRPVVTNSSSSLTYFVKPRNSMLLAFAFVRLEMNLTSLNFLIFIVKTTFVSVFIVQASEMVTAQHLRSGLSGNNTPNSPGCPSLPRSKCSDTKLLKSTSKVTHVAHIWILEDDLVDGGLVYCQKSFNCAGHVT</sequence>
<evidence type="ECO:0000256" key="2">
    <source>
        <dbReference type="SAM" id="Phobius"/>
    </source>
</evidence>
<organism evidence="3 4">
    <name type="scientific">Flemingia macrophylla</name>
    <dbReference type="NCBI Taxonomy" id="520843"/>
    <lineage>
        <taxon>Eukaryota</taxon>
        <taxon>Viridiplantae</taxon>
        <taxon>Streptophyta</taxon>
        <taxon>Embryophyta</taxon>
        <taxon>Tracheophyta</taxon>
        <taxon>Spermatophyta</taxon>
        <taxon>Magnoliopsida</taxon>
        <taxon>eudicotyledons</taxon>
        <taxon>Gunneridae</taxon>
        <taxon>Pentapetalae</taxon>
        <taxon>rosids</taxon>
        <taxon>fabids</taxon>
        <taxon>Fabales</taxon>
        <taxon>Fabaceae</taxon>
        <taxon>Papilionoideae</taxon>
        <taxon>50 kb inversion clade</taxon>
        <taxon>NPAAA clade</taxon>
        <taxon>indigoferoid/millettioid clade</taxon>
        <taxon>Phaseoleae</taxon>
        <taxon>Flemingia</taxon>
    </lineage>
</organism>
<reference evidence="3 4" key="1">
    <citation type="submission" date="2024-08" db="EMBL/GenBank/DDBJ databases">
        <title>Insights into the chromosomal genome structure of Flemingia macrophylla.</title>
        <authorList>
            <person name="Ding Y."/>
            <person name="Zhao Y."/>
            <person name="Bi W."/>
            <person name="Wu M."/>
            <person name="Zhao G."/>
            <person name="Gong Y."/>
            <person name="Li W."/>
            <person name="Zhang P."/>
        </authorList>
    </citation>
    <scope>NUCLEOTIDE SEQUENCE [LARGE SCALE GENOMIC DNA]</scope>
    <source>
        <strain evidence="3">DYQJB</strain>
        <tissue evidence="3">Leaf</tissue>
    </source>
</reference>
<keyword evidence="4" id="KW-1185">Reference proteome</keyword>
<name>A0ABD1NHD7_9FABA</name>
<dbReference type="Pfam" id="PF02684">
    <property type="entry name" value="LpxB"/>
    <property type="match status" value="1"/>
</dbReference>
<feature type="transmembrane region" description="Helical" evidence="2">
    <location>
        <begin position="137"/>
        <end position="156"/>
    </location>
</feature>
<keyword evidence="2" id="KW-0812">Transmembrane</keyword>
<keyword evidence="2" id="KW-1133">Transmembrane helix</keyword>
<feature type="compositionally biased region" description="Basic and acidic residues" evidence="1">
    <location>
        <begin position="1"/>
        <end position="12"/>
    </location>
</feature>
<accession>A0ABD1NHD7</accession>
<comment type="caution">
    <text evidence="3">The sequence shown here is derived from an EMBL/GenBank/DDBJ whole genome shotgun (WGS) entry which is preliminary data.</text>
</comment>
<proteinExistence type="predicted"/>
<protein>
    <submittedName>
        <fullName evidence="3">Uncharacterized protein</fullName>
    </submittedName>
</protein>